<evidence type="ECO:0000313" key="2">
    <source>
        <dbReference type="EMBL" id="KGD69590.1"/>
    </source>
</evidence>
<dbReference type="eggNOG" id="ENOG5032W88">
    <property type="taxonomic scope" value="Bacteria"/>
</dbReference>
<gene>
    <name evidence="2" type="ORF">LG45_02180</name>
</gene>
<dbReference type="Pfam" id="PF12728">
    <property type="entry name" value="HTH_17"/>
    <property type="match status" value="1"/>
</dbReference>
<comment type="caution">
    <text evidence="2">The sequence shown here is derived from an EMBL/GenBank/DDBJ whole genome shotgun (WGS) entry which is preliminary data.</text>
</comment>
<dbReference type="OrthoDB" id="961769at2"/>
<dbReference type="InterPro" id="IPR041657">
    <property type="entry name" value="HTH_17"/>
</dbReference>
<sequence length="91" mass="10825">MQIICLEDEAFYALLNEVTTYLDKKNKHEDKWVSQKEAMRLLNVKSKTTLQNLRDEGKIRFSQPQKKVILYDRASIEAYLDKYAHNTFNLK</sequence>
<dbReference type="EMBL" id="JRHH01000001">
    <property type="protein sequence ID" value="KGD69590.1"/>
    <property type="molecule type" value="Genomic_DNA"/>
</dbReference>
<dbReference type="RefSeq" id="WP_035123925.1">
    <property type="nucleotide sequence ID" value="NZ_JRHH01000001.1"/>
</dbReference>
<dbReference type="Proteomes" id="UP000029554">
    <property type="component" value="Unassembled WGS sequence"/>
</dbReference>
<feature type="domain" description="Helix-turn-helix" evidence="1">
    <location>
        <begin position="32"/>
        <end position="82"/>
    </location>
</feature>
<organism evidence="2 3">
    <name type="scientific">Flavobacterium aquatile LMG 4008 = ATCC 11947</name>
    <dbReference type="NCBI Taxonomy" id="1453498"/>
    <lineage>
        <taxon>Bacteria</taxon>
        <taxon>Pseudomonadati</taxon>
        <taxon>Bacteroidota</taxon>
        <taxon>Flavobacteriia</taxon>
        <taxon>Flavobacteriales</taxon>
        <taxon>Flavobacteriaceae</taxon>
        <taxon>Flavobacterium</taxon>
    </lineage>
</organism>
<proteinExistence type="predicted"/>
<name>A0A095V426_9FLAO</name>
<evidence type="ECO:0000259" key="1">
    <source>
        <dbReference type="Pfam" id="PF12728"/>
    </source>
</evidence>
<accession>A0A095V426</accession>
<dbReference type="AlphaFoldDB" id="A0A095V426"/>
<evidence type="ECO:0000313" key="3">
    <source>
        <dbReference type="Proteomes" id="UP000029554"/>
    </source>
</evidence>
<keyword evidence="3" id="KW-1185">Reference proteome</keyword>
<dbReference type="STRING" id="1453498.LG45_02180"/>
<protein>
    <recommendedName>
        <fullName evidence="1">Helix-turn-helix domain-containing protein</fullName>
    </recommendedName>
</protein>
<reference evidence="2 3" key="1">
    <citation type="submission" date="2014-09" db="EMBL/GenBank/DDBJ databases">
        <title>Whole Genome Shotgun of Flavobacterium aquatile LMG 4008.</title>
        <authorList>
            <person name="Gale A.N."/>
            <person name="Pipes S.E."/>
            <person name="Newman J.D."/>
        </authorList>
    </citation>
    <scope>NUCLEOTIDE SEQUENCE [LARGE SCALE GENOMIC DNA]</scope>
    <source>
        <strain evidence="2 3">LMG 4008</strain>
    </source>
</reference>